<evidence type="ECO:0000256" key="3">
    <source>
        <dbReference type="ARBA" id="ARBA00022723"/>
    </source>
</evidence>
<feature type="domain" description="PurM-like N-terminal" evidence="10">
    <location>
        <begin position="28"/>
        <end position="136"/>
    </location>
</feature>
<comment type="similarity">
    <text evidence="1 9">Belongs to the selenophosphate synthase 1 family. Class I subfamily.</text>
</comment>
<dbReference type="SUPFAM" id="SSF55326">
    <property type="entry name" value="PurM N-terminal domain-like"/>
    <property type="match status" value="1"/>
</dbReference>
<protein>
    <recommendedName>
        <fullName evidence="9">Selenide, water dikinase</fullName>
        <ecNumber evidence="9">2.7.9.3</ecNumber>
    </recommendedName>
    <alternativeName>
        <fullName evidence="9">Selenium donor protein</fullName>
    </alternativeName>
    <alternativeName>
        <fullName evidence="9">Selenophosphate synthase</fullName>
    </alternativeName>
</protein>
<dbReference type="SUPFAM" id="SSF56042">
    <property type="entry name" value="PurM C-terminal domain-like"/>
    <property type="match status" value="1"/>
</dbReference>
<dbReference type="InterPro" id="IPR036676">
    <property type="entry name" value="PurM-like_C_sf"/>
</dbReference>
<dbReference type="PANTHER" id="PTHR10256:SF0">
    <property type="entry name" value="INACTIVE SELENIDE, WATER DIKINASE-LIKE PROTEIN-RELATED"/>
    <property type="match status" value="1"/>
</dbReference>
<comment type="caution">
    <text evidence="9">Lacks conserved residue(s) required for the propagation of feature annotation.</text>
</comment>
<feature type="binding site" evidence="9">
    <location>
        <position position="206"/>
    </location>
    <ligand>
        <name>Mg(2+)</name>
        <dbReference type="ChEBI" id="CHEBI:18420"/>
    </ligand>
</feature>
<feature type="binding site" evidence="9">
    <location>
        <begin position="118"/>
        <end position="120"/>
    </location>
    <ligand>
        <name>ATP</name>
        <dbReference type="ChEBI" id="CHEBI:30616"/>
        <note>ligand shared between dimeric partners</note>
    </ligand>
</feature>
<keyword evidence="6 9" id="KW-0067">ATP-binding</keyword>
<evidence type="ECO:0000256" key="5">
    <source>
        <dbReference type="ARBA" id="ARBA00022777"/>
    </source>
</evidence>
<feature type="domain" description="PurM-like C-terminal" evidence="11">
    <location>
        <begin position="148"/>
        <end position="321"/>
    </location>
</feature>
<feature type="binding site" description="in other chain" evidence="9">
    <location>
        <position position="70"/>
    </location>
    <ligand>
        <name>ATP</name>
        <dbReference type="ChEBI" id="CHEBI:30616"/>
        <note>ligand shared between dimeric partners</note>
    </ligand>
</feature>
<evidence type="ECO:0000256" key="4">
    <source>
        <dbReference type="ARBA" id="ARBA00022741"/>
    </source>
</evidence>
<evidence type="ECO:0000256" key="9">
    <source>
        <dbReference type="HAMAP-Rule" id="MF_00625"/>
    </source>
</evidence>
<comment type="cofactor">
    <cofactor evidence="9">
        <name>Mg(2+)</name>
        <dbReference type="ChEBI" id="CHEBI:18420"/>
    </cofactor>
    <text evidence="9">Binds 1 Mg(2+) ion per monomer.</text>
</comment>
<keyword evidence="3 9" id="KW-0479">Metal-binding</keyword>
<accession>A0A932M1F4</accession>
<dbReference type="InterPro" id="IPR010918">
    <property type="entry name" value="PurM-like_C_dom"/>
</dbReference>
<evidence type="ECO:0000256" key="8">
    <source>
        <dbReference type="ARBA" id="ARBA00023266"/>
    </source>
</evidence>
<dbReference type="EC" id="2.7.9.3" evidence="9"/>
<comment type="catalytic activity">
    <reaction evidence="9">
        <text>hydrogenselenide + ATP + H2O = selenophosphate + AMP + phosphate + 2 H(+)</text>
        <dbReference type="Rhea" id="RHEA:18737"/>
        <dbReference type="ChEBI" id="CHEBI:15377"/>
        <dbReference type="ChEBI" id="CHEBI:15378"/>
        <dbReference type="ChEBI" id="CHEBI:16144"/>
        <dbReference type="ChEBI" id="CHEBI:29317"/>
        <dbReference type="ChEBI" id="CHEBI:30616"/>
        <dbReference type="ChEBI" id="CHEBI:43474"/>
        <dbReference type="ChEBI" id="CHEBI:456215"/>
        <dbReference type="EC" id="2.7.9.3"/>
    </reaction>
</comment>
<dbReference type="GO" id="GO:0005524">
    <property type="term" value="F:ATP binding"/>
    <property type="evidence" value="ECO:0007669"/>
    <property type="project" value="UniProtKB-UniRule"/>
</dbReference>
<feature type="binding site" evidence="9">
    <location>
        <position position="30"/>
    </location>
    <ligand>
        <name>Mg(2+)</name>
        <dbReference type="ChEBI" id="CHEBI:18420"/>
    </ligand>
</feature>
<dbReference type="GO" id="GO:0004756">
    <property type="term" value="F:selenide, water dikinase activity"/>
    <property type="evidence" value="ECO:0007669"/>
    <property type="project" value="UniProtKB-UniRule"/>
</dbReference>
<dbReference type="InterPro" id="IPR036921">
    <property type="entry name" value="PurM-like_N_sf"/>
</dbReference>
<dbReference type="HAMAP" id="MF_00625">
    <property type="entry name" value="SelD"/>
    <property type="match status" value="1"/>
</dbReference>
<evidence type="ECO:0000256" key="1">
    <source>
        <dbReference type="ARBA" id="ARBA00008026"/>
    </source>
</evidence>
<dbReference type="FunFam" id="3.90.650.10:FF:000004">
    <property type="entry name" value="Selenide, water dikinase"/>
    <property type="match status" value="1"/>
</dbReference>
<proteinExistence type="inferred from homology"/>
<comment type="subunit">
    <text evidence="9">Homodimer.</text>
</comment>
<dbReference type="Pfam" id="PF02769">
    <property type="entry name" value="AIRS_C"/>
    <property type="match status" value="1"/>
</dbReference>
<dbReference type="Pfam" id="PF00586">
    <property type="entry name" value="AIRS"/>
    <property type="match status" value="1"/>
</dbReference>
<dbReference type="EMBL" id="JACPSX010000195">
    <property type="protein sequence ID" value="MBI3015415.1"/>
    <property type="molecule type" value="Genomic_DNA"/>
</dbReference>
<dbReference type="NCBIfam" id="TIGR00476">
    <property type="entry name" value="selD"/>
    <property type="match status" value="1"/>
</dbReference>
<dbReference type="GO" id="GO:0005737">
    <property type="term" value="C:cytoplasm"/>
    <property type="evidence" value="ECO:0007669"/>
    <property type="project" value="TreeGrafter"/>
</dbReference>
<sequence>MGPGDLEAAVSSLHPKRDAKLLVGMETGDDAGVYQVADSLALVQTLDFITPIVDDPYDYGRIAAANSLSDVYAMGGKPVTAMNIVGFPQDSLPAEVLRDLLRGGLEKIEESGATLVGGHTVDDVEFKYGLSVTGVIDPHHVVRNVGARPGDRMVLTKPLGMGIITTANKRRKAPAELVRRAVEVMAALNRAASEVMVEVGAHAATDVTGFGLLGHALIMARGSGVGIAFQASAIPYLKGALELSVQNLIPGGSFRNREFVGEKAQVDPSIPEALAMIFFDAQTSGGLLIAVAPEKVEMLLERLRKSGVSTAAVIGRVIEGEPRLILEP</sequence>
<dbReference type="GO" id="GO:0000287">
    <property type="term" value="F:magnesium ion binding"/>
    <property type="evidence" value="ECO:0007669"/>
    <property type="project" value="UniProtKB-UniRule"/>
</dbReference>
<organism evidence="12 13">
    <name type="scientific">Tectimicrobiota bacterium</name>
    <dbReference type="NCBI Taxonomy" id="2528274"/>
    <lineage>
        <taxon>Bacteria</taxon>
        <taxon>Pseudomonadati</taxon>
        <taxon>Nitrospinota/Tectimicrobiota group</taxon>
        <taxon>Candidatus Tectimicrobiota</taxon>
    </lineage>
</organism>
<evidence type="ECO:0000259" key="11">
    <source>
        <dbReference type="Pfam" id="PF02769"/>
    </source>
</evidence>
<keyword evidence="2 9" id="KW-0808">Transferase</keyword>
<gene>
    <name evidence="9 12" type="primary">selD</name>
    <name evidence="12" type="ORF">HYY65_10225</name>
</gene>
<keyword evidence="8 9" id="KW-0711">Selenium</keyword>
<dbReference type="PANTHER" id="PTHR10256">
    <property type="entry name" value="SELENIDE, WATER DIKINASE"/>
    <property type="match status" value="1"/>
</dbReference>
<dbReference type="Gene3D" id="3.90.650.10">
    <property type="entry name" value="PurM-like C-terminal domain"/>
    <property type="match status" value="1"/>
</dbReference>
<dbReference type="FunFam" id="3.30.1330.10:FF:000003">
    <property type="entry name" value="Selenide, water dikinase"/>
    <property type="match status" value="1"/>
</dbReference>
<evidence type="ECO:0000259" key="10">
    <source>
        <dbReference type="Pfam" id="PF00586"/>
    </source>
</evidence>
<dbReference type="InterPro" id="IPR016188">
    <property type="entry name" value="PurM-like_N"/>
</dbReference>
<dbReference type="Gene3D" id="3.30.1330.10">
    <property type="entry name" value="PurM-like, N-terminal domain"/>
    <property type="match status" value="1"/>
</dbReference>
<comment type="caution">
    <text evidence="12">The sequence shown here is derived from an EMBL/GenBank/DDBJ whole genome shotgun (WGS) entry which is preliminary data.</text>
</comment>
<dbReference type="CDD" id="cd02195">
    <property type="entry name" value="SelD"/>
    <property type="match status" value="1"/>
</dbReference>
<evidence type="ECO:0000256" key="7">
    <source>
        <dbReference type="ARBA" id="ARBA00022842"/>
    </source>
</evidence>
<dbReference type="InterPro" id="IPR004536">
    <property type="entry name" value="SPS/SelD"/>
</dbReference>
<feature type="binding site" evidence="9">
    <location>
        <position position="70"/>
    </location>
    <ligand>
        <name>Mg(2+)</name>
        <dbReference type="ChEBI" id="CHEBI:18420"/>
    </ligand>
</feature>
<evidence type="ECO:0000313" key="13">
    <source>
        <dbReference type="Proteomes" id="UP000741360"/>
    </source>
</evidence>
<name>A0A932M1F4_UNCTE</name>
<reference evidence="12" key="1">
    <citation type="submission" date="2020-07" db="EMBL/GenBank/DDBJ databases">
        <title>Huge and variable diversity of episymbiotic CPR bacteria and DPANN archaea in groundwater ecosystems.</title>
        <authorList>
            <person name="He C.Y."/>
            <person name="Keren R."/>
            <person name="Whittaker M."/>
            <person name="Farag I.F."/>
            <person name="Doudna J."/>
            <person name="Cate J.H.D."/>
            <person name="Banfield J.F."/>
        </authorList>
    </citation>
    <scope>NUCLEOTIDE SEQUENCE</scope>
    <source>
        <strain evidence="12">NC_groundwater_717_Ag_S-0.2um_59_8</strain>
    </source>
</reference>
<keyword evidence="7 9" id="KW-0460">Magnesium</keyword>
<evidence type="ECO:0000256" key="2">
    <source>
        <dbReference type="ARBA" id="ARBA00022679"/>
    </source>
</evidence>
<feature type="binding site" description="in other chain" evidence="9">
    <location>
        <begin position="27"/>
        <end position="29"/>
    </location>
    <ligand>
        <name>ATP</name>
        <dbReference type="ChEBI" id="CHEBI:30616"/>
        <note>ligand shared between dimeric partners</note>
    </ligand>
</feature>
<feature type="binding site" description="in other chain" evidence="9">
    <location>
        <position position="47"/>
    </location>
    <ligand>
        <name>ATP</name>
        <dbReference type="ChEBI" id="CHEBI:30616"/>
        <note>ligand shared between dimeric partners</note>
    </ligand>
</feature>
<keyword evidence="4 9" id="KW-0547">Nucleotide-binding</keyword>
<dbReference type="AlphaFoldDB" id="A0A932M1F4"/>
<comment type="function">
    <text evidence="9">Synthesizes selenophosphate from selenide and ATP.</text>
</comment>
<dbReference type="PIRSF" id="PIRSF036407">
    <property type="entry name" value="Selenphspht_syn"/>
    <property type="match status" value="1"/>
</dbReference>
<dbReference type="Proteomes" id="UP000741360">
    <property type="component" value="Unassembled WGS sequence"/>
</dbReference>
<dbReference type="GO" id="GO:0016260">
    <property type="term" value="P:selenocysteine biosynthetic process"/>
    <property type="evidence" value="ECO:0007669"/>
    <property type="project" value="InterPro"/>
</dbReference>
<keyword evidence="5 9" id="KW-0418">Kinase</keyword>
<dbReference type="InterPro" id="IPR023061">
    <property type="entry name" value="SelD_I"/>
</dbReference>
<dbReference type="NCBIfam" id="NF002098">
    <property type="entry name" value="PRK00943.1"/>
    <property type="match status" value="1"/>
</dbReference>
<evidence type="ECO:0000313" key="12">
    <source>
        <dbReference type="EMBL" id="MBI3015415.1"/>
    </source>
</evidence>
<evidence type="ECO:0000256" key="6">
    <source>
        <dbReference type="ARBA" id="ARBA00022840"/>
    </source>
</evidence>